<dbReference type="Proteomes" id="UP000295252">
    <property type="component" value="Chromosome II"/>
</dbReference>
<reference evidence="8" key="1">
    <citation type="journal article" date="2014" name="Science">
        <title>The coffee genome provides insight into the convergent evolution of caffeine biosynthesis.</title>
        <authorList>
            <person name="Denoeud F."/>
            <person name="Carretero-Paulet L."/>
            <person name="Dereeper A."/>
            <person name="Droc G."/>
            <person name="Guyot R."/>
            <person name="Pietrella M."/>
            <person name="Zheng C."/>
            <person name="Alberti A."/>
            <person name="Anthony F."/>
            <person name="Aprea G."/>
            <person name="Aury J.M."/>
            <person name="Bento P."/>
            <person name="Bernard M."/>
            <person name="Bocs S."/>
            <person name="Campa C."/>
            <person name="Cenci A."/>
            <person name="Combes M.C."/>
            <person name="Crouzillat D."/>
            <person name="Da Silva C."/>
            <person name="Daddiego L."/>
            <person name="De Bellis F."/>
            <person name="Dussert S."/>
            <person name="Garsmeur O."/>
            <person name="Gayraud T."/>
            <person name="Guignon V."/>
            <person name="Jahn K."/>
            <person name="Jamilloux V."/>
            <person name="Joet T."/>
            <person name="Labadie K."/>
            <person name="Lan T."/>
            <person name="Leclercq J."/>
            <person name="Lepelley M."/>
            <person name="Leroy T."/>
            <person name="Li L.T."/>
            <person name="Librado P."/>
            <person name="Lopez L."/>
            <person name="Munoz A."/>
            <person name="Noel B."/>
            <person name="Pallavicini A."/>
            <person name="Perrotta G."/>
            <person name="Poncet V."/>
            <person name="Pot D."/>
            <person name="Priyono X."/>
            <person name="Rigoreau M."/>
            <person name="Rouard M."/>
            <person name="Rozas J."/>
            <person name="Tranchant-Dubreuil C."/>
            <person name="VanBuren R."/>
            <person name="Zhang Q."/>
            <person name="Andrade A.C."/>
            <person name="Argout X."/>
            <person name="Bertrand B."/>
            <person name="de Kochko A."/>
            <person name="Graziosi G."/>
            <person name="Henry R.J."/>
            <person name="Jayarama X."/>
            <person name="Ming R."/>
            <person name="Nagai C."/>
            <person name="Rounsley S."/>
            <person name="Sankoff D."/>
            <person name="Giuliano G."/>
            <person name="Albert V.A."/>
            <person name="Wincker P."/>
            <person name="Lashermes P."/>
        </authorList>
    </citation>
    <scope>NUCLEOTIDE SEQUENCE [LARGE SCALE GENOMIC DNA]</scope>
    <source>
        <strain evidence="8">cv. DH200-94</strain>
    </source>
</reference>
<name>A0A068UQF0_COFCA</name>
<keyword evidence="8" id="KW-1185">Reference proteome</keyword>
<dbReference type="InterPro" id="IPR045247">
    <property type="entry name" value="Oye-like"/>
</dbReference>
<dbReference type="InterPro" id="IPR001155">
    <property type="entry name" value="OxRdtase_FMN_N"/>
</dbReference>
<keyword evidence="4" id="KW-0288">FMN</keyword>
<protein>
    <recommendedName>
        <fullName evidence="6">NADH:flavin oxidoreductase/NADH oxidase N-terminal domain-containing protein</fullName>
    </recommendedName>
</protein>
<dbReference type="PANTHER" id="PTHR22893:SF91">
    <property type="entry name" value="NADPH DEHYDROGENASE 2-RELATED"/>
    <property type="match status" value="1"/>
</dbReference>
<keyword evidence="3" id="KW-0285">Flavoprotein</keyword>
<evidence type="ECO:0000256" key="2">
    <source>
        <dbReference type="ARBA" id="ARBA00005979"/>
    </source>
</evidence>
<dbReference type="InParanoid" id="A0A068UQF0"/>
<dbReference type="GO" id="GO:0016491">
    <property type="term" value="F:oxidoreductase activity"/>
    <property type="evidence" value="ECO:0007669"/>
    <property type="project" value="InterPro"/>
</dbReference>
<keyword evidence="5" id="KW-0521">NADP</keyword>
<evidence type="ECO:0000256" key="4">
    <source>
        <dbReference type="ARBA" id="ARBA00022643"/>
    </source>
</evidence>
<dbReference type="OrthoDB" id="1663137at2759"/>
<dbReference type="InterPro" id="IPR013785">
    <property type="entry name" value="Aldolase_TIM"/>
</dbReference>
<dbReference type="Gramene" id="CDP10750">
    <property type="protein sequence ID" value="CDP10750"/>
    <property type="gene ID" value="GSCOC_T00031563001"/>
</dbReference>
<dbReference type="PANTHER" id="PTHR22893">
    <property type="entry name" value="NADH OXIDOREDUCTASE-RELATED"/>
    <property type="match status" value="1"/>
</dbReference>
<dbReference type="STRING" id="49390.A0A068UQF0"/>
<feature type="domain" description="NADH:flavin oxidoreductase/NADH oxidase N-terminal" evidence="6">
    <location>
        <begin position="4"/>
        <end position="74"/>
    </location>
</feature>
<evidence type="ECO:0000256" key="3">
    <source>
        <dbReference type="ARBA" id="ARBA00022630"/>
    </source>
</evidence>
<dbReference type="EMBL" id="HG739130">
    <property type="protein sequence ID" value="CDP10750.1"/>
    <property type="molecule type" value="Genomic_DNA"/>
</dbReference>
<evidence type="ECO:0000259" key="6">
    <source>
        <dbReference type="Pfam" id="PF00724"/>
    </source>
</evidence>
<evidence type="ECO:0000256" key="1">
    <source>
        <dbReference type="ARBA" id="ARBA00001917"/>
    </source>
</evidence>
<accession>A0A068UQF0</accession>
<evidence type="ECO:0000313" key="7">
    <source>
        <dbReference type="EMBL" id="CDP10750.1"/>
    </source>
</evidence>
<proteinExistence type="inferred from homology"/>
<dbReference type="AlphaFoldDB" id="A0A068UQF0"/>
<organism evidence="7 8">
    <name type="scientific">Coffea canephora</name>
    <name type="common">Robusta coffee</name>
    <dbReference type="NCBI Taxonomy" id="49390"/>
    <lineage>
        <taxon>Eukaryota</taxon>
        <taxon>Viridiplantae</taxon>
        <taxon>Streptophyta</taxon>
        <taxon>Embryophyta</taxon>
        <taxon>Tracheophyta</taxon>
        <taxon>Spermatophyta</taxon>
        <taxon>Magnoliopsida</taxon>
        <taxon>eudicotyledons</taxon>
        <taxon>Gunneridae</taxon>
        <taxon>Pentapetalae</taxon>
        <taxon>asterids</taxon>
        <taxon>lamiids</taxon>
        <taxon>Gentianales</taxon>
        <taxon>Rubiaceae</taxon>
        <taxon>Ixoroideae</taxon>
        <taxon>Gardenieae complex</taxon>
        <taxon>Bertiereae - Coffeeae clade</taxon>
        <taxon>Coffeeae</taxon>
        <taxon>Coffea</taxon>
    </lineage>
</organism>
<evidence type="ECO:0000313" key="8">
    <source>
        <dbReference type="Proteomes" id="UP000295252"/>
    </source>
</evidence>
<sequence length="102" mass="11778">MRSYDNILRPHAILYYSQRATKGGLLIAEATIVSETGRVWTKEQVEAWKPIVDAVHAKCGIFFCQIWHAGRISNYSEFLSCYNFCNFLYSICRVFLGPMPYT</sequence>
<dbReference type="SUPFAM" id="SSF51395">
    <property type="entry name" value="FMN-linked oxidoreductases"/>
    <property type="match status" value="1"/>
</dbReference>
<dbReference type="GO" id="GO:0010181">
    <property type="term" value="F:FMN binding"/>
    <property type="evidence" value="ECO:0007669"/>
    <property type="project" value="InterPro"/>
</dbReference>
<gene>
    <name evidence="7" type="ORF">GSCOC_T00031563001</name>
</gene>
<dbReference type="PhylomeDB" id="A0A068UQF0"/>
<comment type="similarity">
    <text evidence="2">Belongs to the NADH:flavin oxidoreductase/NADH oxidase family.</text>
</comment>
<dbReference type="Pfam" id="PF00724">
    <property type="entry name" value="Oxidored_FMN"/>
    <property type="match status" value="1"/>
</dbReference>
<evidence type="ECO:0000256" key="5">
    <source>
        <dbReference type="ARBA" id="ARBA00022857"/>
    </source>
</evidence>
<comment type="cofactor">
    <cofactor evidence="1">
        <name>FMN</name>
        <dbReference type="ChEBI" id="CHEBI:58210"/>
    </cofactor>
</comment>
<dbReference type="Gene3D" id="3.20.20.70">
    <property type="entry name" value="Aldolase class I"/>
    <property type="match status" value="1"/>
</dbReference>